<dbReference type="InterPro" id="IPR011738">
    <property type="entry name" value="Phage_CHP"/>
</dbReference>
<dbReference type="Gene3D" id="1.10.3230.30">
    <property type="entry name" value="Phage gp6-like head-tail connector protein"/>
    <property type="match status" value="1"/>
</dbReference>
<name>A0A2U8WR16_9HYPH</name>
<dbReference type="NCBIfam" id="TIGR02215">
    <property type="entry name" value="phage_chp_gp8"/>
    <property type="match status" value="1"/>
</dbReference>
<dbReference type="KEGG" id="mtea:DK419_16070"/>
<gene>
    <name evidence="1" type="ORF">DK419_16070</name>
</gene>
<keyword evidence="2" id="KW-1185">Reference proteome</keyword>
<evidence type="ECO:0000313" key="1">
    <source>
        <dbReference type="EMBL" id="AWN47642.1"/>
    </source>
</evidence>
<evidence type="ECO:0000313" key="2">
    <source>
        <dbReference type="Proteomes" id="UP000245444"/>
    </source>
</evidence>
<reference evidence="1 2" key="1">
    <citation type="submission" date="2018-05" db="EMBL/GenBank/DDBJ databases">
        <title>Complete Genome Sequence of Methylobacterium sp. 17Sr1-28.</title>
        <authorList>
            <person name="Srinivasan S."/>
        </authorList>
    </citation>
    <scope>NUCLEOTIDE SEQUENCE [LARGE SCALE GENOMIC DNA]</scope>
    <source>
        <strain evidence="1 2">17Sr1-28</strain>
    </source>
</reference>
<accession>A0A2U8WR16</accession>
<dbReference type="RefSeq" id="WP_109959967.1">
    <property type="nucleotide sequence ID" value="NZ_CP029553.1"/>
</dbReference>
<protein>
    <recommendedName>
        <fullName evidence="3">Phage gp6-like head-tail connector protein</fullName>
    </recommendedName>
</protein>
<dbReference type="EMBL" id="CP029553">
    <property type="protein sequence ID" value="AWN47642.1"/>
    <property type="molecule type" value="Genomic_DNA"/>
</dbReference>
<organism evidence="1 2">
    <name type="scientific">Methylobacterium terrae</name>
    <dbReference type="NCBI Taxonomy" id="2202827"/>
    <lineage>
        <taxon>Bacteria</taxon>
        <taxon>Pseudomonadati</taxon>
        <taxon>Pseudomonadota</taxon>
        <taxon>Alphaproteobacteria</taxon>
        <taxon>Hyphomicrobiales</taxon>
        <taxon>Methylobacteriaceae</taxon>
        <taxon>Methylobacterium</taxon>
    </lineage>
</organism>
<dbReference type="AlphaFoldDB" id="A0A2U8WR16"/>
<dbReference type="Proteomes" id="UP000245444">
    <property type="component" value="Chromosome"/>
</dbReference>
<evidence type="ECO:0008006" key="3">
    <source>
        <dbReference type="Google" id="ProtNLM"/>
    </source>
</evidence>
<proteinExistence type="predicted"/>
<dbReference type="OrthoDB" id="8452228at2"/>
<sequence length="206" mass="21482">MALAITTKPAAPVLTVPEFCAHARLPDDTPDAVYIASILDAVTAWLAGPNGWLGRSLIAQTLTLTVPLNVVVGFVGPMIADAMTGVVLPRPPVIDVESVAVLDGAGAATTIPQAQYSTHEGADGMTRLVLAPGFQMPTIDRAPAWLRTVYRAGYGAAGTDVDAGIRHAMLMAAMRLYAGRGDPSVTLGSDPMLAELFKPYAGWSGR</sequence>